<dbReference type="HAMAP" id="MF_01894">
    <property type="entry name" value="Smc_prok"/>
    <property type="match status" value="1"/>
</dbReference>
<dbReference type="InterPro" id="IPR024704">
    <property type="entry name" value="SMC"/>
</dbReference>
<dbReference type="FunFam" id="3.40.50.300:FF:000984">
    <property type="entry name" value="Chromosome partition protein Smc"/>
    <property type="match status" value="1"/>
</dbReference>
<evidence type="ECO:0000256" key="2">
    <source>
        <dbReference type="ARBA" id="ARBA00022490"/>
    </source>
</evidence>
<dbReference type="PIRSF" id="PIRSF005719">
    <property type="entry name" value="SMC"/>
    <property type="match status" value="1"/>
</dbReference>
<keyword evidence="4 7" id="KW-0067">ATP-binding</keyword>
<comment type="domain">
    <text evidence="7">Contains large globular domains required for ATP hydrolysis at each terminus and a third globular domain forming a flexible hinge near the middle of the molecule. These domains are separated by coiled-coil structures.</text>
</comment>
<evidence type="ECO:0000256" key="6">
    <source>
        <dbReference type="ARBA" id="ARBA00023125"/>
    </source>
</evidence>
<evidence type="ECO:0000256" key="1">
    <source>
        <dbReference type="ARBA" id="ARBA00004496"/>
    </source>
</evidence>
<dbReference type="InterPro" id="IPR036277">
    <property type="entry name" value="SMC_hinge_sf"/>
</dbReference>
<feature type="coiled-coil region" evidence="7">
    <location>
        <begin position="409"/>
        <end position="478"/>
    </location>
</feature>
<evidence type="ECO:0000259" key="8">
    <source>
        <dbReference type="SMART" id="SM00968"/>
    </source>
</evidence>
<organism evidence="9 10">
    <name type="scientific">Eubacterium cellulosolvens (strain ATCC 43171 / JCM 9499 / 6)</name>
    <name type="common">Cillobacterium cellulosolvens</name>
    <dbReference type="NCBI Taxonomy" id="633697"/>
    <lineage>
        <taxon>Bacteria</taxon>
        <taxon>Bacillati</taxon>
        <taxon>Bacillota</taxon>
        <taxon>Clostridia</taxon>
        <taxon>Eubacteriales</taxon>
        <taxon>Eubacteriaceae</taxon>
        <taxon>Eubacterium</taxon>
    </lineage>
</organism>
<dbReference type="SUPFAM" id="SSF52540">
    <property type="entry name" value="P-loop containing nucleoside triphosphate hydrolases"/>
    <property type="match status" value="1"/>
</dbReference>
<dbReference type="GO" id="GO:0005737">
    <property type="term" value="C:cytoplasm"/>
    <property type="evidence" value="ECO:0007669"/>
    <property type="project" value="UniProtKB-SubCell"/>
</dbReference>
<dbReference type="HOGENOM" id="CLU_001042_2_2_9"/>
<feature type="coiled-coil region" evidence="7">
    <location>
        <begin position="981"/>
        <end position="1032"/>
    </location>
</feature>
<dbReference type="InterPro" id="IPR011890">
    <property type="entry name" value="SMC_prok"/>
</dbReference>
<keyword evidence="2 7" id="KW-0963">Cytoplasm</keyword>
<evidence type="ECO:0000313" key="9">
    <source>
        <dbReference type="EMBL" id="EIM56014.1"/>
    </source>
</evidence>
<dbReference type="Gene3D" id="1.20.1060.20">
    <property type="match status" value="1"/>
</dbReference>
<evidence type="ECO:0000313" key="10">
    <source>
        <dbReference type="Proteomes" id="UP000005753"/>
    </source>
</evidence>
<dbReference type="GO" id="GO:0007059">
    <property type="term" value="P:chromosome segregation"/>
    <property type="evidence" value="ECO:0007669"/>
    <property type="project" value="UniProtKB-UniRule"/>
</dbReference>
<dbReference type="InterPro" id="IPR003395">
    <property type="entry name" value="RecF/RecN/SMC_N"/>
</dbReference>
<accession>I5AQE1</accession>
<evidence type="ECO:0000256" key="5">
    <source>
        <dbReference type="ARBA" id="ARBA00023054"/>
    </source>
</evidence>
<gene>
    <name evidence="7" type="primary">smc</name>
    <name evidence="9" type="ORF">EubceDRAFT1_0152</name>
</gene>
<keyword evidence="5 7" id="KW-0175">Coiled coil</keyword>
<reference evidence="9 10" key="1">
    <citation type="submission" date="2010-08" db="EMBL/GenBank/DDBJ databases">
        <authorList>
            <consortium name="US DOE Joint Genome Institute (JGI-PGF)"/>
            <person name="Lucas S."/>
            <person name="Copeland A."/>
            <person name="Lapidus A."/>
            <person name="Cheng J.-F."/>
            <person name="Bruce D."/>
            <person name="Goodwin L."/>
            <person name="Pitluck S."/>
            <person name="Land M.L."/>
            <person name="Hauser L."/>
            <person name="Chang Y.-J."/>
            <person name="Anderson I.J."/>
            <person name="Johnson E."/>
            <person name="Mulhopadhyay B."/>
            <person name="Kyrpides N."/>
            <person name="Woyke T.J."/>
        </authorList>
    </citation>
    <scope>NUCLEOTIDE SEQUENCE [LARGE SCALE GENOMIC DNA]</scope>
    <source>
        <strain evidence="9 10">6</strain>
    </source>
</reference>
<dbReference type="SUPFAM" id="SSF75553">
    <property type="entry name" value="Smc hinge domain"/>
    <property type="match status" value="1"/>
</dbReference>
<dbReference type="Pfam" id="PF06470">
    <property type="entry name" value="SMC_hinge"/>
    <property type="match status" value="1"/>
</dbReference>
<dbReference type="CDD" id="cd03278">
    <property type="entry name" value="ABC_SMC_barmotin"/>
    <property type="match status" value="2"/>
</dbReference>
<comment type="subunit">
    <text evidence="7">Homodimer.</text>
</comment>
<evidence type="ECO:0000256" key="7">
    <source>
        <dbReference type="HAMAP-Rule" id="MF_01894"/>
    </source>
</evidence>
<proteinExistence type="inferred from homology"/>
<feature type="coiled-coil region" evidence="7">
    <location>
        <begin position="672"/>
        <end position="937"/>
    </location>
</feature>
<dbReference type="InterPro" id="IPR027417">
    <property type="entry name" value="P-loop_NTPase"/>
</dbReference>
<keyword evidence="3 7" id="KW-0547">Nucleotide-binding</keyword>
<dbReference type="GO" id="GO:0003677">
    <property type="term" value="F:DNA binding"/>
    <property type="evidence" value="ECO:0007669"/>
    <property type="project" value="UniProtKB-UniRule"/>
</dbReference>
<keyword evidence="6 7" id="KW-0238">DNA-binding</keyword>
<name>I5AQE1_EUBC6</name>
<dbReference type="EMBL" id="CM001487">
    <property type="protein sequence ID" value="EIM56014.1"/>
    <property type="molecule type" value="Genomic_DNA"/>
</dbReference>
<dbReference type="InterPro" id="IPR010935">
    <property type="entry name" value="SMC_hinge"/>
</dbReference>
<dbReference type="GO" id="GO:0006260">
    <property type="term" value="P:DNA replication"/>
    <property type="evidence" value="ECO:0007669"/>
    <property type="project" value="UniProtKB-UniRule"/>
</dbReference>
<dbReference type="Gene3D" id="3.30.70.1620">
    <property type="match status" value="1"/>
</dbReference>
<protein>
    <recommendedName>
        <fullName evidence="7">Chromosome partition protein Smc</fullName>
    </recommendedName>
</protein>
<dbReference type="SMART" id="SM00968">
    <property type="entry name" value="SMC_hinge"/>
    <property type="match status" value="1"/>
</dbReference>
<dbReference type="OrthoDB" id="9808768at2"/>
<keyword evidence="10" id="KW-1185">Reference proteome</keyword>
<feature type="domain" description="SMC hinge" evidence="8">
    <location>
        <begin position="521"/>
        <end position="638"/>
    </location>
</feature>
<dbReference type="eggNOG" id="COG1196">
    <property type="taxonomic scope" value="Bacteria"/>
</dbReference>
<dbReference type="GO" id="GO:0005524">
    <property type="term" value="F:ATP binding"/>
    <property type="evidence" value="ECO:0007669"/>
    <property type="project" value="UniProtKB-UniRule"/>
</dbReference>
<comment type="subcellular location">
    <subcellularLocation>
        <location evidence="1 7">Cytoplasm</location>
    </subcellularLocation>
</comment>
<dbReference type="AlphaFoldDB" id="I5AQE1"/>
<dbReference type="GO" id="GO:0030261">
    <property type="term" value="P:chromosome condensation"/>
    <property type="evidence" value="ECO:0007669"/>
    <property type="project" value="InterPro"/>
</dbReference>
<dbReference type="GO" id="GO:0016887">
    <property type="term" value="F:ATP hydrolysis activity"/>
    <property type="evidence" value="ECO:0007669"/>
    <property type="project" value="InterPro"/>
</dbReference>
<dbReference type="FunFam" id="3.40.50.300:FF:000901">
    <property type="entry name" value="Chromosome partition protein Smc"/>
    <property type="match status" value="1"/>
</dbReference>
<dbReference type="GO" id="GO:0007062">
    <property type="term" value="P:sister chromatid cohesion"/>
    <property type="evidence" value="ECO:0007669"/>
    <property type="project" value="InterPro"/>
</dbReference>
<dbReference type="NCBIfam" id="TIGR02168">
    <property type="entry name" value="SMC_prok_B"/>
    <property type="match status" value="1"/>
</dbReference>
<evidence type="ECO:0000256" key="3">
    <source>
        <dbReference type="ARBA" id="ARBA00022741"/>
    </source>
</evidence>
<feature type="coiled-coil region" evidence="7">
    <location>
        <begin position="248"/>
        <end position="373"/>
    </location>
</feature>
<reference evidence="9 10" key="2">
    <citation type="submission" date="2012-02" db="EMBL/GenBank/DDBJ databases">
        <title>Improved High-Quality Draft sequence of Eubacterium cellulosolvens 6.</title>
        <authorList>
            <consortium name="US DOE Joint Genome Institute"/>
            <person name="Lucas S."/>
            <person name="Han J."/>
            <person name="Lapidus A."/>
            <person name="Cheng J.-F."/>
            <person name="Goodwin L."/>
            <person name="Pitluck S."/>
            <person name="Peters L."/>
            <person name="Mikhailova N."/>
            <person name="Gu W."/>
            <person name="Detter J.C."/>
            <person name="Han C."/>
            <person name="Tapia R."/>
            <person name="Land M."/>
            <person name="Hauser L."/>
            <person name="Kyrpides N."/>
            <person name="Ivanova N."/>
            <person name="Pagani I."/>
            <person name="Johnson E."/>
            <person name="Mukhopadhyay B."/>
            <person name="Anderson I."/>
            <person name="Woyke T."/>
        </authorList>
    </citation>
    <scope>NUCLEOTIDE SEQUENCE [LARGE SCALE GENOMIC DNA]</scope>
    <source>
        <strain evidence="9 10">6</strain>
    </source>
</reference>
<dbReference type="Proteomes" id="UP000005753">
    <property type="component" value="Chromosome"/>
</dbReference>
<dbReference type="PANTHER" id="PTHR43977">
    <property type="entry name" value="STRUCTURAL MAINTENANCE OF CHROMOSOMES PROTEIN 3"/>
    <property type="match status" value="1"/>
</dbReference>
<dbReference type="GO" id="GO:0005694">
    <property type="term" value="C:chromosome"/>
    <property type="evidence" value="ECO:0007669"/>
    <property type="project" value="InterPro"/>
</dbReference>
<dbReference type="Gene3D" id="3.40.50.300">
    <property type="entry name" value="P-loop containing nucleotide triphosphate hydrolases"/>
    <property type="match status" value="2"/>
</dbReference>
<dbReference type="STRING" id="633697.EubceDRAFT1_0152"/>
<feature type="binding site" evidence="7">
    <location>
        <begin position="32"/>
        <end position="39"/>
    </location>
    <ligand>
        <name>ATP</name>
        <dbReference type="ChEBI" id="CHEBI:30616"/>
    </ligand>
</feature>
<sequence length="1186" mass="134588">MYLKSIEMQGFKSFAMKTKLEFDNGVTGIVGPNGSGKSNVGDAVRWVLGEQSAKQLRGGNMQDVIFAGTQNRKPLGFASVAITLDNADRKLAFDADEVTVTRKLYRSGESEYLLNGRNCRLRDINELFYDTGIGKEGYSIIGQGQIEKILSGKPEERRELFDEAAGIVKFKRRKATSLKKLSDEQSNLIRVNDILSEVTRQLGPLEGQAKKAEEYLTKRDSLRTMDIQLFQIDEKETETQLSALGEKKLIAENQLADLAGQLEKTRQEYEDIEVSLAELDQKLTELREQNQKDEVQKQQYKGQIDVLMEQIRAAETNSRIFGDRMEALEADRAQRQKGIDEQLAKKEEIAGELARAKEEKEAREAEVTTLTAEIETRTAEAEKGRMETISLLNSRSSIREKIQRFDTMLEQIEIRKAELSSRMLSLKGNADTEREKLTGLEEELRRATAEADAKREKIKGIEEKVDELKTSISEDNRKLEAGQSAYHRDASRLESLKHITERYEGYGNSIRKVMELKDRNPGIHGVIADLIKTDKKYEMAIETALGGALQNIVTDNEATAKYLIEYLKRGHFGRATFLPLTAMREENGSVNAAVLKEAGVLGKADELVRCEEIYRGVMRRLLGRTVVVDTIDHAIAVSRRYHQSVRMVTLEGELLSPGGSMTGGSFKFNNNLLGRRREIEDLEKSAAALKKETEELQKKIREDREARNELRDSLTELGDELQKLALRQNTAKVNYEAGKKRTLSLEEDYEALNSELTQIKGQVADIKEQRQLTGGALETSEKEEEELKEKIRKLSEEQAELQKKSQNAAQRQDEARLAYSSISQQMEFIEEKIRTAGEEIQRLAEEEESIRSNMADESGNADKRQQLIDEIKAAMEELDQRSGEHSREVEELLGKKEEMSRSHHEFFSKRDELSSQKSDMDQELFRLGAQMEKLQEARENQITYLYEEYQMTPDEAENLTFEGVPERGVLKKQITGLRSEIKALGNINVNAIEEYKELKERHDFLQGQHDDLIQATENLQEIIRQLDEGMRNQFREKFAQIRTEFDKVFKLLFGGGKGTLELVEDEDILESGILIISQPPGKKLQNMMQLSGGEKALTAIALLFAIQNLKPSPFCLLDEIEAALDDNNVGRFASYLHKLTKNTQFIIITHRRGSMAAADRLYGITMQEKGVSTLVSVDLVESQLDK</sequence>
<dbReference type="Pfam" id="PF02463">
    <property type="entry name" value="SMC_N"/>
    <property type="match status" value="1"/>
</dbReference>
<comment type="function">
    <text evidence="7">Required for chromosome condensation and partitioning.</text>
</comment>
<evidence type="ECO:0000256" key="4">
    <source>
        <dbReference type="ARBA" id="ARBA00022840"/>
    </source>
</evidence>
<comment type="similarity">
    <text evidence="7">Belongs to the SMC family.</text>
</comment>